<feature type="compositionally biased region" description="Basic and acidic residues" evidence="1">
    <location>
        <begin position="167"/>
        <end position="176"/>
    </location>
</feature>
<dbReference type="EMBL" id="CP012332">
    <property type="protein sequence ID" value="AKU93307.1"/>
    <property type="molecule type" value="Genomic_DNA"/>
</dbReference>
<sequence length="217" mass="22913">MVAAAMACGLMLADSARADEEPTDRVSDEILSPGEAWAEPGFRIQLIVGSETLSGLNGVPSGGGLSLTAEPGVRLDRWWSLSATLHYTVLSGEAEGLRWSGTADLGFHPWSGLFVAAGLGYGGMIVNRDCTGTGLAASAKAGWLFPLGSLFATGPVVQTDLQWTRCTSDESSDRTSRALTPEGPMPPPPGGRGFVDVSAPSTWRHRSVYVAWSFAWR</sequence>
<accession>A0A0K1PIH3</accession>
<feature type="region of interest" description="Disordered" evidence="1">
    <location>
        <begin position="165"/>
        <end position="190"/>
    </location>
</feature>
<proteinExistence type="predicted"/>
<reference evidence="2 3" key="1">
    <citation type="submission" date="2015-08" db="EMBL/GenBank/DDBJ databases">
        <authorList>
            <person name="Babu N.S."/>
            <person name="Beckwith C.J."/>
            <person name="Beseler K.G."/>
            <person name="Brison A."/>
            <person name="Carone J.V."/>
            <person name="Caskin T.P."/>
            <person name="Diamond M."/>
            <person name="Durham M.E."/>
            <person name="Foxe J.M."/>
            <person name="Go M."/>
            <person name="Henderson B.A."/>
            <person name="Jones I.B."/>
            <person name="McGettigan J.A."/>
            <person name="Micheletti S.J."/>
            <person name="Nasrallah M.E."/>
            <person name="Ortiz D."/>
            <person name="Piller C.R."/>
            <person name="Privatt S.R."/>
            <person name="Schneider S.L."/>
            <person name="Sharp S."/>
            <person name="Smith T.C."/>
            <person name="Stanton J.D."/>
            <person name="Ullery H.E."/>
            <person name="Wilson R.J."/>
            <person name="Serrano M.G."/>
            <person name="Buck G."/>
            <person name="Lee V."/>
            <person name="Wang Y."/>
            <person name="Carvalho R."/>
            <person name="Voegtly L."/>
            <person name="Shi R."/>
            <person name="Duckworth R."/>
            <person name="Johnson A."/>
            <person name="Loviza R."/>
            <person name="Walstead R."/>
            <person name="Shah Z."/>
            <person name="Kiflezghi M."/>
            <person name="Wade K."/>
            <person name="Ball S.L."/>
            <person name="Bradley K.W."/>
            <person name="Asai D.J."/>
            <person name="Bowman C.A."/>
            <person name="Russell D.A."/>
            <person name="Pope W.H."/>
            <person name="Jacobs-Sera D."/>
            <person name="Hendrix R.W."/>
            <person name="Hatfull G.F."/>
        </authorList>
    </citation>
    <scope>NUCLEOTIDE SEQUENCE [LARGE SCALE GENOMIC DNA]</scope>
    <source>
        <strain evidence="2 3">DSM 27710</strain>
    </source>
</reference>
<evidence type="ECO:0000313" key="3">
    <source>
        <dbReference type="Proteomes" id="UP000055590"/>
    </source>
</evidence>
<dbReference type="KEGG" id="vin:AKJ08_3694"/>
<gene>
    <name evidence="2" type="ORF">AKJ08_3694</name>
</gene>
<evidence type="ECO:0008006" key="4">
    <source>
        <dbReference type="Google" id="ProtNLM"/>
    </source>
</evidence>
<evidence type="ECO:0000313" key="2">
    <source>
        <dbReference type="EMBL" id="AKU93307.1"/>
    </source>
</evidence>
<keyword evidence="3" id="KW-1185">Reference proteome</keyword>
<dbReference type="AlphaFoldDB" id="A0A0K1PIH3"/>
<name>A0A0K1PIH3_9BACT</name>
<protein>
    <recommendedName>
        <fullName evidence="4">Outer membrane protein beta-barrel domain-containing protein</fullName>
    </recommendedName>
</protein>
<dbReference type="Proteomes" id="UP000055590">
    <property type="component" value="Chromosome"/>
</dbReference>
<evidence type="ECO:0000256" key="1">
    <source>
        <dbReference type="SAM" id="MobiDB-lite"/>
    </source>
</evidence>
<organism evidence="2 3">
    <name type="scientific">Vulgatibacter incomptus</name>
    <dbReference type="NCBI Taxonomy" id="1391653"/>
    <lineage>
        <taxon>Bacteria</taxon>
        <taxon>Pseudomonadati</taxon>
        <taxon>Myxococcota</taxon>
        <taxon>Myxococcia</taxon>
        <taxon>Myxococcales</taxon>
        <taxon>Cystobacterineae</taxon>
        <taxon>Vulgatibacteraceae</taxon>
        <taxon>Vulgatibacter</taxon>
    </lineage>
</organism>
<dbReference type="STRING" id="1391653.AKJ08_3694"/>